<protein>
    <submittedName>
        <fullName evidence="1">Uncharacterized protein</fullName>
    </submittedName>
</protein>
<reference evidence="2" key="1">
    <citation type="journal article" date="2023" name="Hortic. Res.">
        <title>A chromosome-level phased genome enabling allele-level studies in sweet orange: a case study on citrus Huanglongbing tolerance.</title>
        <authorList>
            <person name="Wu B."/>
            <person name="Yu Q."/>
            <person name="Deng Z."/>
            <person name="Duan Y."/>
            <person name="Luo F."/>
            <person name="Gmitter F. Jr."/>
        </authorList>
    </citation>
    <scope>NUCLEOTIDE SEQUENCE [LARGE SCALE GENOMIC DNA]</scope>
    <source>
        <strain evidence="2">cv. Valencia</strain>
    </source>
</reference>
<organism evidence="1 2">
    <name type="scientific">Citrus sinensis</name>
    <name type="common">Sweet orange</name>
    <name type="synonym">Citrus aurantium var. sinensis</name>
    <dbReference type="NCBI Taxonomy" id="2711"/>
    <lineage>
        <taxon>Eukaryota</taxon>
        <taxon>Viridiplantae</taxon>
        <taxon>Streptophyta</taxon>
        <taxon>Embryophyta</taxon>
        <taxon>Tracheophyta</taxon>
        <taxon>Spermatophyta</taxon>
        <taxon>Magnoliopsida</taxon>
        <taxon>eudicotyledons</taxon>
        <taxon>Gunneridae</taxon>
        <taxon>Pentapetalae</taxon>
        <taxon>rosids</taxon>
        <taxon>malvids</taxon>
        <taxon>Sapindales</taxon>
        <taxon>Rutaceae</taxon>
        <taxon>Aurantioideae</taxon>
        <taxon>Citrus</taxon>
    </lineage>
</organism>
<evidence type="ECO:0000313" key="2">
    <source>
        <dbReference type="Proteomes" id="UP000829398"/>
    </source>
</evidence>
<sequence length="160" mass="19616">MHQVFEKMTKRFEEIGSQLRQHGAALRAFNRSKLVENPVDEYEVDNKFWKDDRASKVNKDRVTYRKRRQERYRRDYEDRDLGKIEVTIPSFQVKSDPEAYLEWEKKVELIFDCHNYSEVKKVKLAVIEFTNYTIIWWDQLVNNKRRNRERPVVTWGELRE</sequence>
<evidence type="ECO:0000313" key="1">
    <source>
        <dbReference type="EMBL" id="KAH9752087.1"/>
    </source>
</evidence>
<gene>
    <name evidence="1" type="ORF">KPL71_014556</name>
</gene>
<keyword evidence="2" id="KW-1185">Reference proteome</keyword>
<proteinExistence type="predicted"/>
<dbReference type="EMBL" id="CM039174">
    <property type="protein sequence ID" value="KAH9752087.1"/>
    <property type="molecule type" value="Genomic_DNA"/>
</dbReference>
<name>A0ACB8KCE1_CITSI</name>
<accession>A0ACB8KCE1</accession>
<dbReference type="Proteomes" id="UP000829398">
    <property type="component" value="Chromosome 5"/>
</dbReference>
<comment type="caution">
    <text evidence="1">The sequence shown here is derived from an EMBL/GenBank/DDBJ whole genome shotgun (WGS) entry which is preliminary data.</text>
</comment>